<dbReference type="RefSeq" id="WP_083107781.1">
    <property type="nucleotide sequence ID" value="NZ_CP020569.1"/>
</dbReference>
<keyword evidence="11 17" id="KW-0482">Metalloprotease</keyword>
<dbReference type="OrthoDB" id="100605at2"/>
<evidence type="ECO:0000256" key="14">
    <source>
        <dbReference type="SAM" id="MobiDB-lite"/>
    </source>
</evidence>
<dbReference type="Gene3D" id="2.60.40.1730">
    <property type="entry name" value="tricorn interacting facor f3 domain"/>
    <property type="match status" value="1"/>
</dbReference>
<dbReference type="GO" id="GO:0016285">
    <property type="term" value="F:alanyl aminopeptidase activity"/>
    <property type="evidence" value="ECO:0007669"/>
    <property type="project" value="UniProtKB-EC"/>
</dbReference>
<dbReference type="EMBL" id="CP020569">
    <property type="protein sequence ID" value="ARF57797.1"/>
    <property type="molecule type" value="Genomic_DNA"/>
</dbReference>
<feature type="domain" description="Aminopeptidase N-like N-terminal" evidence="16">
    <location>
        <begin position="178"/>
        <end position="238"/>
    </location>
</feature>
<dbReference type="GO" id="GO:0042277">
    <property type="term" value="F:peptide binding"/>
    <property type="evidence" value="ECO:0007669"/>
    <property type="project" value="TreeGrafter"/>
</dbReference>
<dbReference type="EC" id="3.4.11.2" evidence="4"/>
<feature type="compositionally biased region" description="Pro residues" evidence="14">
    <location>
        <begin position="1"/>
        <end position="19"/>
    </location>
</feature>
<dbReference type="InterPro" id="IPR001930">
    <property type="entry name" value="Peptidase_M1"/>
</dbReference>
<dbReference type="GO" id="GO:0016020">
    <property type="term" value="C:membrane"/>
    <property type="evidence" value="ECO:0007669"/>
    <property type="project" value="TreeGrafter"/>
</dbReference>
<proteinExistence type="inferred from homology"/>
<keyword evidence="10" id="KW-0862">Zinc</keyword>
<evidence type="ECO:0000259" key="15">
    <source>
        <dbReference type="Pfam" id="PF01433"/>
    </source>
</evidence>
<dbReference type="SUPFAM" id="SSF55486">
    <property type="entry name" value="Metalloproteases ('zincins'), catalytic domain"/>
    <property type="match status" value="1"/>
</dbReference>
<dbReference type="PANTHER" id="PTHR11533:SF174">
    <property type="entry name" value="PUROMYCIN-SENSITIVE AMINOPEPTIDASE-RELATED"/>
    <property type="match status" value="1"/>
</dbReference>
<dbReference type="InterPro" id="IPR042097">
    <property type="entry name" value="Aminopeptidase_N-like_N_sf"/>
</dbReference>
<protein>
    <recommendedName>
        <fullName evidence="5">Aminopeptidase N</fullName>
        <ecNumber evidence="4">3.4.11.2</ecNumber>
    </recommendedName>
    <alternativeName>
        <fullName evidence="12">Alanine aminopeptidase</fullName>
    </alternativeName>
    <alternativeName>
        <fullName evidence="13">Lysyl aminopeptidase</fullName>
    </alternativeName>
</protein>
<dbReference type="PANTHER" id="PTHR11533">
    <property type="entry name" value="PROTEASE M1 ZINC METALLOPROTEASE"/>
    <property type="match status" value="1"/>
</dbReference>
<evidence type="ECO:0000256" key="4">
    <source>
        <dbReference type="ARBA" id="ARBA00012564"/>
    </source>
</evidence>
<comment type="cofactor">
    <cofactor evidence="2">
        <name>Zn(2+)</name>
        <dbReference type="ChEBI" id="CHEBI:29105"/>
    </cofactor>
</comment>
<dbReference type="Pfam" id="PF17900">
    <property type="entry name" value="Peptidase_M1_N"/>
    <property type="match status" value="1"/>
</dbReference>
<reference evidence="17 18" key="1">
    <citation type="submission" date="2017-04" db="EMBL/GenBank/DDBJ databases">
        <title>Complete Genome Sequence of Streptomyces gilvosporeus F607, a Capable Producer of Natamycin.</title>
        <authorList>
            <person name="Zong G."/>
            <person name="Zhong C."/>
            <person name="Fu J."/>
            <person name="Qin R."/>
            <person name="Cao G."/>
        </authorList>
    </citation>
    <scope>NUCLEOTIDE SEQUENCE [LARGE SCALE GENOMIC DNA]</scope>
    <source>
        <strain evidence="17 18">F607</strain>
    </source>
</reference>
<dbReference type="CDD" id="cd09603">
    <property type="entry name" value="M1_APN_like"/>
    <property type="match status" value="1"/>
</dbReference>
<evidence type="ECO:0000256" key="1">
    <source>
        <dbReference type="ARBA" id="ARBA00000098"/>
    </source>
</evidence>
<evidence type="ECO:0000256" key="6">
    <source>
        <dbReference type="ARBA" id="ARBA00022438"/>
    </source>
</evidence>
<evidence type="ECO:0000256" key="10">
    <source>
        <dbReference type="ARBA" id="ARBA00022833"/>
    </source>
</evidence>
<evidence type="ECO:0000256" key="7">
    <source>
        <dbReference type="ARBA" id="ARBA00022670"/>
    </source>
</evidence>
<dbReference type="GO" id="GO:0008270">
    <property type="term" value="F:zinc ion binding"/>
    <property type="evidence" value="ECO:0007669"/>
    <property type="project" value="InterPro"/>
</dbReference>
<dbReference type="InterPro" id="IPR014782">
    <property type="entry name" value="Peptidase_M1_dom"/>
</dbReference>
<feature type="region of interest" description="Disordered" evidence="14">
    <location>
        <begin position="396"/>
        <end position="415"/>
    </location>
</feature>
<dbReference type="SUPFAM" id="SSF63737">
    <property type="entry name" value="Leukotriene A4 hydrolase N-terminal domain"/>
    <property type="match status" value="1"/>
</dbReference>
<dbReference type="Gene3D" id="1.10.390.10">
    <property type="entry name" value="Neutral Protease Domain 2"/>
    <property type="match status" value="1"/>
</dbReference>
<name>A0A1V0TY30_9ACTN</name>
<dbReference type="STRING" id="553510.B1H19_29600"/>
<feature type="domain" description="Peptidase M1 membrane alanine aminopeptidase" evidence="15">
    <location>
        <begin position="284"/>
        <end position="485"/>
    </location>
</feature>
<dbReference type="GO" id="GO:0070006">
    <property type="term" value="F:metalloaminopeptidase activity"/>
    <property type="evidence" value="ECO:0007669"/>
    <property type="project" value="TreeGrafter"/>
</dbReference>
<dbReference type="KEGG" id="sgv:B1H19_29600"/>
<evidence type="ECO:0000256" key="2">
    <source>
        <dbReference type="ARBA" id="ARBA00001947"/>
    </source>
</evidence>
<dbReference type="GO" id="GO:0043171">
    <property type="term" value="P:peptide catabolic process"/>
    <property type="evidence" value="ECO:0007669"/>
    <property type="project" value="TreeGrafter"/>
</dbReference>
<evidence type="ECO:0000256" key="13">
    <source>
        <dbReference type="ARBA" id="ARBA00031533"/>
    </source>
</evidence>
<evidence type="ECO:0000256" key="9">
    <source>
        <dbReference type="ARBA" id="ARBA00022801"/>
    </source>
</evidence>
<evidence type="ECO:0000256" key="12">
    <source>
        <dbReference type="ARBA" id="ARBA00029811"/>
    </source>
</evidence>
<dbReference type="InterPro" id="IPR045357">
    <property type="entry name" value="Aminopeptidase_N-like_N"/>
</dbReference>
<keyword evidence="6" id="KW-0031">Aminopeptidase</keyword>
<dbReference type="Pfam" id="PF01433">
    <property type="entry name" value="Peptidase_M1"/>
    <property type="match status" value="1"/>
</dbReference>
<evidence type="ECO:0000313" key="18">
    <source>
        <dbReference type="Proteomes" id="UP000192726"/>
    </source>
</evidence>
<organism evidence="17 18">
    <name type="scientific">Streptomyces gilvosporeus</name>
    <dbReference type="NCBI Taxonomy" id="553510"/>
    <lineage>
        <taxon>Bacteria</taxon>
        <taxon>Bacillati</taxon>
        <taxon>Actinomycetota</taxon>
        <taxon>Actinomycetes</taxon>
        <taxon>Kitasatosporales</taxon>
        <taxon>Streptomycetaceae</taxon>
        <taxon>Streptomyces</taxon>
    </lineage>
</organism>
<feature type="region of interest" description="Disordered" evidence="14">
    <location>
        <begin position="1"/>
        <end position="27"/>
    </location>
</feature>
<dbReference type="GO" id="GO:0006508">
    <property type="term" value="P:proteolysis"/>
    <property type="evidence" value="ECO:0007669"/>
    <property type="project" value="UniProtKB-KW"/>
</dbReference>
<keyword evidence="8" id="KW-0479">Metal-binding</keyword>
<dbReference type="PRINTS" id="PR00756">
    <property type="entry name" value="ALADIPTASE"/>
</dbReference>
<dbReference type="AlphaFoldDB" id="A0A1V0TY30"/>
<evidence type="ECO:0000256" key="8">
    <source>
        <dbReference type="ARBA" id="ARBA00022723"/>
    </source>
</evidence>
<feature type="region of interest" description="Disordered" evidence="14">
    <location>
        <begin position="494"/>
        <end position="532"/>
    </location>
</feature>
<accession>A0A1V0TY30</accession>
<comment type="catalytic activity">
    <reaction evidence="1">
        <text>Release of an N-terminal amino acid, Xaa-|-Yaa- from a peptide, amide or arylamide. Xaa is preferably Ala, but may be most amino acids including Pro (slow action). When a terminal hydrophobic residue is followed by a prolyl residue, the two may be released as an intact Xaa-Pro dipeptide.</text>
        <dbReference type="EC" id="3.4.11.2"/>
    </reaction>
</comment>
<evidence type="ECO:0000313" key="17">
    <source>
        <dbReference type="EMBL" id="ARF57797.1"/>
    </source>
</evidence>
<dbReference type="InterPro" id="IPR050344">
    <property type="entry name" value="Peptidase_M1_aminopeptidases"/>
</dbReference>
<comment type="similarity">
    <text evidence="3">Belongs to the peptidase M1 family.</text>
</comment>
<gene>
    <name evidence="17" type="ORF">B1H19_29600</name>
</gene>
<dbReference type="GO" id="GO:0005615">
    <property type="term" value="C:extracellular space"/>
    <property type="evidence" value="ECO:0007669"/>
    <property type="project" value="TreeGrafter"/>
</dbReference>
<dbReference type="InterPro" id="IPR027268">
    <property type="entry name" value="Peptidase_M4/M1_CTD_sf"/>
</dbReference>
<sequence>MSLPSRRPPSDPAATPPRPVGRRNPARAARRAAVLSLAALTLLGAAPPPAAPGALGIGDRLFPTLGNPGYDVTSYHVDLDYSGHNDRPLDAVTEITARATEALDHVNLDFARGTVRSVEVDGAPAGHQQHGEDLVVTPVAPITAGEQLHIVVRHTSDPRGSGDGGWLRTGDGLAMANQADAAHRVFPCNDHPSDKAYFTFRITTPQGVTAVANGEPAGQENRGQRRVWTYRTVHPMATELAQVSVGRSTVLHARGPNGLPVRSVVPTAQRAALAPWVAKTPGQLAWMERKVGPYPFENYGMLIADAHTGFELETQTLSLFESQLFTSGRMPDWYVESVMVHELAHQWFGDSVSPRRWSDVWLNEAHATWYEALYAQEKGGARASLDTRMQRAYQESDAWRAAGGPPAEPKPASPGEKISIFRPSIYDGGALVFYALRHRIGPAAFDRLERTWVRRHRDGVAGTADYVRLASEISGQDLTDFFHGWLYGDKTPSMPGHPEWRSQRAVRAHRPPAGGPSEALRGPLAGNRRKPA</sequence>
<dbReference type="Proteomes" id="UP000192726">
    <property type="component" value="Chromosome"/>
</dbReference>
<keyword evidence="9" id="KW-0378">Hydrolase</keyword>
<keyword evidence="7 17" id="KW-0645">Protease</keyword>
<evidence type="ECO:0000256" key="11">
    <source>
        <dbReference type="ARBA" id="ARBA00023049"/>
    </source>
</evidence>
<evidence type="ECO:0000256" key="5">
    <source>
        <dbReference type="ARBA" id="ARBA00015611"/>
    </source>
</evidence>
<keyword evidence="18" id="KW-1185">Reference proteome</keyword>
<evidence type="ECO:0000256" key="3">
    <source>
        <dbReference type="ARBA" id="ARBA00010136"/>
    </source>
</evidence>
<dbReference type="GO" id="GO:0005737">
    <property type="term" value="C:cytoplasm"/>
    <property type="evidence" value="ECO:0007669"/>
    <property type="project" value="TreeGrafter"/>
</dbReference>
<evidence type="ECO:0000259" key="16">
    <source>
        <dbReference type="Pfam" id="PF17900"/>
    </source>
</evidence>